<dbReference type="STRING" id="1891926.Fuma_00388"/>
<dbReference type="PANTHER" id="PTHR35889:SF3">
    <property type="entry name" value="F-BOX DOMAIN-CONTAINING PROTEIN"/>
    <property type="match status" value="1"/>
</dbReference>
<dbReference type="Proteomes" id="UP000187735">
    <property type="component" value="Chromosome"/>
</dbReference>
<dbReference type="EMBL" id="CP017641">
    <property type="protein sequence ID" value="APZ90804.1"/>
    <property type="molecule type" value="Genomic_DNA"/>
</dbReference>
<name>A0A1P8W9S3_9PLAN</name>
<evidence type="ECO:0000313" key="5">
    <source>
        <dbReference type="EMBL" id="APZ90804.1"/>
    </source>
</evidence>
<dbReference type="GO" id="GO:0009055">
    <property type="term" value="F:electron transfer activity"/>
    <property type="evidence" value="ECO:0007669"/>
    <property type="project" value="InterPro"/>
</dbReference>
<feature type="domain" description="DUF1553" evidence="3">
    <location>
        <begin position="787"/>
        <end position="1045"/>
    </location>
</feature>
<gene>
    <name evidence="5" type="ORF">Fuma_00388</name>
</gene>
<evidence type="ECO:0000259" key="3">
    <source>
        <dbReference type="Pfam" id="PF07587"/>
    </source>
</evidence>
<dbReference type="Pfam" id="PF07635">
    <property type="entry name" value="PSCyt1"/>
    <property type="match status" value="1"/>
</dbReference>
<feature type="domain" description="DUF1549" evidence="2">
    <location>
        <begin position="219"/>
        <end position="433"/>
    </location>
</feature>
<protein>
    <submittedName>
        <fullName evidence="5">Planctomycete cytochrome C</fullName>
    </submittedName>
</protein>
<evidence type="ECO:0000313" key="6">
    <source>
        <dbReference type="Proteomes" id="UP000187735"/>
    </source>
</evidence>
<dbReference type="InterPro" id="IPR011429">
    <property type="entry name" value="Cyt_c_Planctomycete-type"/>
</dbReference>
<dbReference type="GO" id="GO:0020037">
    <property type="term" value="F:heme binding"/>
    <property type="evidence" value="ECO:0007669"/>
    <property type="project" value="InterPro"/>
</dbReference>
<proteinExistence type="predicted"/>
<feature type="domain" description="Cytochrome C Planctomycete-type" evidence="4">
    <location>
        <begin position="110"/>
        <end position="169"/>
    </location>
</feature>
<feature type="region of interest" description="Disordered" evidence="1">
    <location>
        <begin position="917"/>
        <end position="941"/>
    </location>
</feature>
<dbReference type="Pfam" id="PF07587">
    <property type="entry name" value="PSD1"/>
    <property type="match status" value="1"/>
</dbReference>
<dbReference type="InterPro" id="IPR022655">
    <property type="entry name" value="DUF1553"/>
</dbReference>
<dbReference type="AlphaFoldDB" id="A0A1P8W9S3"/>
<reference evidence="5 6" key="1">
    <citation type="journal article" date="2016" name="Front. Microbiol.">
        <title>Fuerstia marisgermanicae gen. nov., sp. nov., an Unusual Member of the Phylum Planctomycetes from the German Wadden Sea.</title>
        <authorList>
            <person name="Kohn T."/>
            <person name="Heuer A."/>
            <person name="Jogler M."/>
            <person name="Vollmers J."/>
            <person name="Boedeker C."/>
            <person name="Bunk B."/>
            <person name="Rast P."/>
            <person name="Borchert D."/>
            <person name="Glockner I."/>
            <person name="Freese H.M."/>
            <person name="Klenk H.P."/>
            <person name="Overmann J."/>
            <person name="Kaster A.K."/>
            <person name="Rohde M."/>
            <person name="Wiegand S."/>
            <person name="Jogler C."/>
        </authorList>
    </citation>
    <scope>NUCLEOTIDE SEQUENCE [LARGE SCALE GENOMIC DNA]</scope>
    <source>
        <strain evidence="5 6">NH11</strain>
    </source>
</reference>
<evidence type="ECO:0000256" key="1">
    <source>
        <dbReference type="SAM" id="MobiDB-lite"/>
    </source>
</evidence>
<evidence type="ECO:0000259" key="4">
    <source>
        <dbReference type="Pfam" id="PF07635"/>
    </source>
</evidence>
<dbReference type="PANTHER" id="PTHR35889">
    <property type="entry name" value="CYCLOINULO-OLIGOSACCHARIDE FRUCTANOTRANSFERASE-RELATED"/>
    <property type="match status" value="1"/>
</dbReference>
<dbReference type="InterPro" id="IPR036909">
    <property type="entry name" value="Cyt_c-like_dom_sf"/>
</dbReference>
<dbReference type="SUPFAM" id="SSF46626">
    <property type="entry name" value="Cytochrome c"/>
    <property type="match status" value="1"/>
</dbReference>
<dbReference type="InterPro" id="IPR011444">
    <property type="entry name" value="DUF1549"/>
</dbReference>
<accession>A0A1P8W9S3</accession>
<evidence type="ECO:0000259" key="2">
    <source>
        <dbReference type="Pfam" id="PF07583"/>
    </source>
</evidence>
<dbReference type="KEGG" id="fmr:Fuma_00388"/>
<organism evidence="5 6">
    <name type="scientific">Fuerstiella marisgermanici</name>
    <dbReference type="NCBI Taxonomy" id="1891926"/>
    <lineage>
        <taxon>Bacteria</taxon>
        <taxon>Pseudomonadati</taxon>
        <taxon>Planctomycetota</taxon>
        <taxon>Planctomycetia</taxon>
        <taxon>Planctomycetales</taxon>
        <taxon>Planctomycetaceae</taxon>
        <taxon>Fuerstiella</taxon>
    </lineage>
</organism>
<sequence>MMSTFIEFYFLWMDGLHFHRPVRSCGCVSRPAITAFNIADEYFASPRYNCFALILIHSPILNSLRSMKTIPTVAVITLVTVAIGLQRSGADDDVKVDFTRDVRPILSNACFHCHGPDQDTREADLRLDQHAGLFDDRGGYVAVKPGDVSNSELVRRLLSDDPDEVMPPPQSNKKLTQQQRATLVKWVEQGAAWEKHWSFEQPVKPNVPQSTDDNWSRNEIDRFIVARLRAAGLQPSPEADVYTLVRRLYLDLIGLPPTPAEADTWVAKLQAGDGEPVNEAAFQELVTHLLASPHYGERWARRWLDLARYADTNGYEKDRERSIWPYRDWVVNAINSDMPFDRFTIEQLAGDMLPDATIDQKIATGFHRNTMLNEEGGIDPLEFRYHAMTDRNATTGTTWLGLTIGCCQCHTHKYDPISHHEYFQLMAFLNNADEPRLALPDAGLDRQWKQNRAKADELVAQLANEWPVEAADQLSESEVAAKRESAVEAAFEEWLAAEQPNAVEWVELQPTEATSNLPILTIQPDNSIFASGDTAKRDDYFVTFAPSSQPITALRLEALPDERLPSGGPGSTYYEGPLGDFFLNELKASSGESEFAFASASQTYAKNRFGNSPATAALAIDGDVQTGWSVYERPGERHVAVYQLRQPIPAGTPLRLQMTFGRHFASSLGRFRWSACESESAPQARTYGDDIASSLRQPRAALDEARKKRLFETFLLNAEPLTGKAEEIRKLRKRPEATTSLVMAERPTEHPRPTFRHHRGEYLQPKDQVTAGLPEVLSADGSARPRNRLEFAQWLVSDANPLTARVVVNRHWATLFGTGIVRTVDDFGLQGESPSHPKLLDWLAVTFREDDGWSLKNLHRRIVSSATYRQASIPGPDAAAIDPDNRLLSFLPRLRLEAEILRDQLLVAAGVLSDKIGGPPVRPPQPAGVTESAYGKPSWDASTGEDRYRRSLYTFSKRTAPFAMFTTFDAPTGEACIAVRDRSNSPLQALTLLNDVMTVDLARQAGCRAAAASAESDTAEQMNSLFRRVLVRPPGEAEQQSLAAFWEQRRDHFVANTAEAREFMQVGDSDEVTPLMLAEQAAWTATARAIFGLDEALNRE</sequence>
<keyword evidence="6" id="KW-1185">Reference proteome</keyword>
<dbReference type="Pfam" id="PF07583">
    <property type="entry name" value="PSCyt2"/>
    <property type="match status" value="1"/>
</dbReference>